<proteinExistence type="predicted"/>
<evidence type="ECO:0000259" key="4">
    <source>
        <dbReference type="PROSITE" id="PS51779"/>
    </source>
</evidence>
<keyword evidence="2" id="KW-1134">Transmembrane beta strand</keyword>
<dbReference type="Gene3D" id="2.40.160.50">
    <property type="entry name" value="membrane protein fhac: a member of the omp85/tpsb transporter family"/>
    <property type="match status" value="1"/>
</dbReference>
<dbReference type="InterPro" id="IPR000184">
    <property type="entry name" value="Bac_surfAg_D15"/>
</dbReference>
<keyword evidence="2" id="KW-0812">Transmembrane</keyword>
<dbReference type="Proteomes" id="UP001202827">
    <property type="component" value="Unassembled WGS sequence"/>
</dbReference>
<comment type="subcellular location">
    <subcellularLocation>
        <location evidence="1">Membrane</location>
    </subcellularLocation>
</comment>
<evidence type="ECO:0000256" key="3">
    <source>
        <dbReference type="ARBA" id="ARBA00023136"/>
    </source>
</evidence>
<dbReference type="PANTHER" id="PTHR12815">
    <property type="entry name" value="SORTING AND ASSEMBLY MACHINERY SAMM50 PROTEIN FAMILY MEMBER"/>
    <property type="match status" value="1"/>
</dbReference>
<dbReference type="InterPro" id="IPR039910">
    <property type="entry name" value="D15-like"/>
</dbReference>
<evidence type="ECO:0000313" key="5">
    <source>
        <dbReference type="EMBL" id="MCK8781254.1"/>
    </source>
</evidence>
<dbReference type="InterPro" id="IPR034746">
    <property type="entry name" value="POTRA"/>
</dbReference>
<dbReference type="EMBL" id="JALPRY010000016">
    <property type="protein sequence ID" value="MCK8781254.1"/>
    <property type="molecule type" value="Genomic_DNA"/>
</dbReference>
<dbReference type="Gene3D" id="3.10.20.310">
    <property type="entry name" value="membrane protein fhac"/>
    <property type="match status" value="1"/>
</dbReference>
<accession>A0ABT0ITW5</accession>
<gene>
    <name evidence="5" type="ORF">M0654_14825</name>
</gene>
<evidence type="ECO:0000256" key="2">
    <source>
        <dbReference type="ARBA" id="ARBA00022452"/>
    </source>
</evidence>
<dbReference type="PANTHER" id="PTHR12815:SF42">
    <property type="entry name" value="BACTERIAL SURFACE ANTIGEN (D15) DOMAIN-CONTAINING PROTEIN"/>
    <property type="match status" value="1"/>
</dbReference>
<sequence>MQNDKTGRINKRKLWVNAGTAASLAALVLLSPPLATDAHAFKIFGITLFGDDEDDAIEVIDPVRYDATLDTGDADKDLKERLENAASLVNDEEQPVSGDLGVVIKAREDRERLIAVLYEEARYGGTVQISVAGTDIDSLPPNPTFDHSRPVPVTVRVDPGPVFALGAVKMNGDAARKNPEDYDLELGEKAGSRLILKAGEQVVVDLKKEGRPLAKLTEREVTADHRTTTVDVTLGAVGGPVAPFGAVAVKGAKTVDPNFISRYSRLDKGGRYSPEQLKKANDRLRELGVFSSVTIREAEALAPDGSLPLTIEISEGKHRYFGVGAEFSSIDGAGLQGYWGHRNLFGQAESLRIEGKVSGIGATTDVTTYDYSAGIIFTKPGFPVPESTFESRLEAKSESPDAYDAQTIIYSANLAYELNDTDKLKGGGEIAYTSTEDAFGKNQYLTLSLPVSFERDARDNKLDPTEGYYATLSAKPSYETLEGTIFSSFEGSISGYLGLGEENRVVLAGRLAAGTLIGGDDLESIPATRRFFAGGGGSVRGYAYREISPYNSEDEATGGRSYALGSFEVRLKVTENIGVVPFIDVGTVSTEITPDFSDIRAGAGVGIRYATPFGPLRLDVALPLQRYDGGSQYGIYAGIGQAF</sequence>
<dbReference type="PROSITE" id="PS51779">
    <property type="entry name" value="POTRA"/>
    <property type="match status" value="1"/>
</dbReference>
<protein>
    <submittedName>
        <fullName evidence="5">Autotransporter assembly complex protein TamA</fullName>
    </submittedName>
</protein>
<keyword evidence="3" id="KW-0472">Membrane</keyword>
<keyword evidence="6" id="KW-1185">Reference proteome</keyword>
<evidence type="ECO:0000256" key="1">
    <source>
        <dbReference type="ARBA" id="ARBA00004370"/>
    </source>
</evidence>
<evidence type="ECO:0000313" key="6">
    <source>
        <dbReference type="Proteomes" id="UP001202827"/>
    </source>
</evidence>
<dbReference type="InterPro" id="IPR010827">
    <property type="entry name" value="BamA/TamA_POTRA"/>
</dbReference>
<feature type="domain" description="POTRA" evidence="4">
    <location>
        <begin position="242"/>
        <end position="316"/>
    </location>
</feature>
<reference evidence="5 6" key="1">
    <citation type="submission" date="2022-04" db="EMBL/GenBank/DDBJ databases">
        <title>Rhizobium coralii sp. nov., isolated from coral Turbinaria peltata.</title>
        <authorList>
            <person name="Sun H."/>
        </authorList>
    </citation>
    <scope>NUCLEOTIDE SEQUENCE [LARGE SCALE GENOMIC DNA]</scope>
    <source>
        <strain evidence="5 6">NTR19</strain>
    </source>
</reference>
<name>A0ABT0ITW5_9HYPH</name>
<organism evidence="5 6">
    <name type="scientific">Neorhizobium turbinariae</name>
    <dbReference type="NCBI Taxonomy" id="2937795"/>
    <lineage>
        <taxon>Bacteria</taxon>
        <taxon>Pseudomonadati</taxon>
        <taxon>Pseudomonadota</taxon>
        <taxon>Alphaproteobacteria</taxon>
        <taxon>Hyphomicrobiales</taxon>
        <taxon>Rhizobiaceae</taxon>
        <taxon>Rhizobium/Agrobacterium group</taxon>
        <taxon>Neorhizobium</taxon>
    </lineage>
</organism>
<dbReference type="Pfam" id="PF01103">
    <property type="entry name" value="Omp85"/>
    <property type="match status" value="1"/>
</dbReference>
<comment type="caution">
    <text evidence="5">The sequence shown here is derived from an EMBL/GenBank/DDBJ whole genome shotgun (WGS) entry which is preliminary data.</text>
</comment>
<dbReference type="Pfam" id="PF07244">
    <property type="entry name" value="POTRA"/>
    <property type="match status" value="1"/>
</dbReference>